<organism evidence="3 4">
    <name type="scientific">Cohnella luojiensis</name>
    <dbReference type="NCBI Taxonomy" id="652876"/>
    <lineage>
        <taxon>Bacteria</taxon>
        <taxon>Bacillati</taxon>
        <taxon>Bacillota</taxon>
        <taxon>Bacilli</taxon>
        <taxon>Bacillales</taxon>
        <taxon>Paenibacillaceae</taxon>
        <taxon>Cohnella</taxon>
    </lineage>
</organism>
<feature type="domain" description="Aminoglycoside phosphotransferase" evidence="2">
    <location>
        <begin position="21"/>
        <end position="244"/>
    </location>
</feature>
<evidence type="ECO:0000256" key="1">
    <source>
        <dbReference type="ARBA" id="ARBA00038240"/>
    </source>
</evidence>
<dbReference type="InterPro" id="IPR002575">
    <property type="entry name" value="Aminoglycoside_PTrfase"/>
</dbReference>
<evidence type="ECO:0000259" key="2">
    <source>
        <dbReference type="Pfam" id="PF01636"/>
    </source>
</evidence>
<dbReference type="AlphaFoldDB" id="A0A4Y8LNL5"/>
<dbReference type="PANTHER" id="PTHR21064">
    <property type="entry name" value="AMINOGLYCOSIDE PHOSPHOTRANSFERASE DOMAIN-CONTAINING PROTEIN-RELATED"/>
    <property type="match status" value="1"/>
</dbReference>
<sequence>MLFDKVLRNYFAGGDWTIVEGQSGWNNTTRFVEAEGRKWVLRIYETHKDEDKIRYEHEILLALSEKSLPFQVPVPVRGHDGQTIVKLNDGSDRLACLFIYIEGRRPDGESKGIAYSFGVATGYLSKALNGLKVEGKPQYPPYYEMDSAHPLCMPDQVAAFCQSPPMVFAGEKEALRTVHESIVKFRDYLPQFRSLPHQLIHGDINYSNSLVSEGAEDRDRVVAILDFEFCTWDLRVMEIAVMISGFLNGERSLDTIEEFLHGCGVQLSLDKAEIEAIPLLVQLRILDVFLHFLGRYLDGVYGEEVLREQTLSAYDGLRNLEEIGDKLRSHSIRYLSS</sequence>
<dbReference type="Gene3D" id="3.90.1200.10">
    <property type="match status" value="1"/>
</dbReference>
<dbReference type="PANTHER" id="PTHR21064:SF6">
    <property type="entry name" value="AMINOGLYCOSIDE PHOSPHOTRANSFERASE DOMAIN-CONTAINING PROTEIN"/>
    <property type="match status" value="1"/>
</dbReference>
<dbReference type="SUPFAM" id="SSF56112">
    <property type="entry name" value="Protein kinase-like (PK-like)"/>
    <property type="match status" value="1"/>
</dbReference>
<evidence type="ECO:0000313" key="3">
    <source>
        <dbReference type="EMBL" id="TFE22575.1"/>
    </source>
</evidence>
<evidence type="ECO:0000313" key="4">
    <source>
        <dbReference type="Proteomes" id="UP000297900"/>
    </source>
</evidence>
<name>A0A4Y8LNL5_9BACL</name>
<accession>A0A4Y8LNL5</accession>
<reference evidence="3 4" key="1">
    <citation type="submission" date="2019-03" db="EMBL/GenBank/DDBJ databases">
        <title>Cohnella endophytica sp. nov., a novel endophytic bacterium isolated from bark of Sonneratia apetala.</title>
        <authorList>
            <person name="Tuo L."/>
        </authorList>
    </citation>
    <scope>NUCLEOTIDE SEQUENCE [LARGE SCALE GENOMIC DNA]</scope>
    <source>
        <strain evidence="3 4">CCTCC AB 208254</strain>
    </source>
</reference>
<dbReference type="Proteomes" id="UP000297900">
    <property type="component" value="Unassembled WGS sequence"/>
</dbReference>
<dbReference type="OrthoDB" id="156345at2"/>
<dbReference type="EMBL" id="SOMN01000045">
    <property type="protein sequence ID" value="TFE22575.1"/>
    <property type="molecule type" value="Genomic_DNA"/>
</dbReference>
<keyword evidence="4" id="KW-1185">Reference proteome</keyword>
<dbReference type="Gene3D" id="3.30.200.20">
    <property type="entry name" value="Phosphorylase Kinase, domain 1"/>
    <property type="match status" value="1"/>
</dbReference>
<dbReference type="Pfam" id="PF01636">
    <property type="entry name" value="APH"/>
    <property type="match status" value="1"/>
</dbReference>
<dbReference type="InterPro" id="IPR011009">
    <property type="entry name" value="Kinase-like_dom_sf"/>
</dbReference>
<comment type="similarity">
    <text evidence="1">Belongs to the pseudomonas-type ThrB family.</text>
</comment>
<dbReference type="InterPro" id="IPR050249">
    <property type="entry name" value="Pseudomonas-type_ThrB"/>
</dbReference>
<protein>
    <submittedName>
        <fullName evidence="3">Aminoglycoside phosphotransferase</fullName>
    </submittedName>
</protein>
<keyword evidence="3" id="KW-0808">Transferase</keyword>
<comment type="caution">
    <text evidence="3">The sequence shown here is derived from an EMBL/GenBank/DDBJ whole genome shotgun (WGS) entry which is preliminary data.</text>
</comment>
<gene>
    <name evidence="3" type="ORF">E2980_21530</name>
</gene>
<dbReference type="RefSeq" id="WP_135154315.1">
    <property type="nucleotide sequence ID" value="NZ_SOMN01000045.1"/>
</dbReference>
<proteinExistence type="inferred from homology"/>
<dbReference type="GO" id="GO:0019202">
    <property type="term" value="F:amino acid kinase activity"/>
    <property type="evidence" value="ECO:0007669"/>
    <property type="project" value="TreeGrafter"/>
</dbReference>